<comment type="caution">
    <text evidence="1">The sequence shown here is derived from an EMBL/GenBank/DDBJ whole genome shotgun (WGS) entry which is preliminary data.</text>
</comment>
<feature type="non-terminal residue" evidence="1">
    <location>
        <position position="1"/>
    </location>
</feature>
<dbReference type="Proteomes" id="UP000801492">
    <property type="component" value="Unassembled WGS sequence"/>
</dbReference>
<organism evidence="1 2">
    <name type="scientific">Ignelater luminosus</name>
    <name type="common">Cucubano</name>
    <name type="synonym">Pyrophorus luminosus</name>
    <dbReference type="NCBI Taxonomy" id="2038154"/>
    <lineage>
        <taxon>Eukaryota</taxon>
        <taxon>Metazoa</taxon>
        <taxon>Ecdysozoa</taxon>
        <taxon>Arthropoda</taxon>
        <taxon>Hexapoda</taxon>
        <taxon>Insecta</taxon>
        <taxon>Pterygota</taxon>
        <taxon>Neoptera</taxon>
        <taxon>Endopterygota</taxon>
        <taxon>Coleoptera</taxon>
        <taxon>Polyphaga</taxon>
        <taxon>Elateriformia</taxon>
        <taxon>Elateroidea</taxon>
        <taxon>Elateridae</taxon>
        <taxon>Agrypninae</taxon>
        <taxon>Pyrophorini</taxon>
        <taxon>Ignelater</taxon>
    </lineage>
</organism>
<protein>
    <recommendedName>
        <fullName evidence="3">Integrase catalytic domain-containing protein</fullName>
    </recommendedName>
</protein>
<reference evidence="1" key="1">
    <citation type="submission" date="2019-08" db="EMBL/GenBank/DDBJ databases">
        <title>The genome of the North American firefly Photinus pyralis.</title>
        <authorList>
            <consortium name="Photinus pyralis genome working group"/>
            <person name="Fallon T.R."/>
            <person name="Sander Lower S.E."/>
            <person name="Weng J.-K."/>
        </authorList>
    </citation>
    <scope>NUCLEOTIDE SEQUENCE</scope>
    <source>
        <strain evidence="1">TRF0915ILg1</strain>
        <tissue evidence="1">Whole body</tissue>
    </source>
</reference>
<dbReference type="Gene3D" id="3.30.420.10">
    <property type="entry name" value="Ribonuclease H-like superfamily/Ribonuclease H"/>
    <property type="match status" value="1"/>
</dbReference>
<evidence type="ECO:0000313" key="2">
    <source>
        <dbReference type="Proteomes" id="UP000801492"/>
    </source>
</evidence>
<dbReference type="OrthoDB" id="6772689at2759"/>
<dbReference type="SUPFAM" id="SSF53098">
    <property type="entry name" value="Ribonuclease H-like"/>
    <property type="match status" value="1"/>
</dbReference>
<evidence type="ECO:0008006" key="3">
    <source>
        <dbReference type="Google" id="ProtNLM"/>
    </source>
</evidence>
<sequence>KKAWARPLKNKTSAKVINAFEKVFQQSGTTPENLQSDKGKEFVAHDTDNLIYFRVQYHDEYCNEAYIKQMSGLALNYFKEDETRMMYRDKAAWYACRIPAGDYENIQSIIKVINQHEIIQKLLNFEYDKTTKRVSLNMKDEVAFLGLSQRLCIQLEYEPGINIAKYPRPLHPANIWVGLPTQMLV</sequence>
<accession>A0A8K0CQD8</accession>
<dbReference type="InterPro" id="IPR036397">
    <property type="entry name" value="RNaseH_sf"/>
</dbReference>
<proteinExistence type="predicted"/>
<keyword evidence="2" id="KW-1185">Reference proteome</keyword>
<dbReference type="AlphaFoldDB" id="A0A8K0CQD8"/>
<name>A0A8K0CQD8_IGNLU</name>
<dbReference type="EMBL" id="VTPC01074763">
    <property type="protein sequence ID" value="KAF2888693.1"/>
    <property type="molecule type" value="Genomic_DNA"/>
</dbReference>
<dbReference type="GO" id="GO:0003676">
    <property type="term" value="F:nucleic acid binding"/>
    <property type="evidence" value="ECO:0007669"/>
    <property type="project" value="InterPro"/>
</dbReference>
<gene>
    <name evidence="1" type="ORF">ILUMI_17479</name>
</gene>
<evidence type="ECO:0000313" key="1">
    <source>
        <dbReference type="EMBL" id="KAF2888693.1"/>
    </source>
</evidence>
<dbReference type="InterPro" id="IPR012337">
    <property type="entry name" value="RNaseH-like_sf"/>
</dbReference>